<evidence type="ECO:0000256" key="5">
    <source>
        <dbReference type="ARBA" id="ARBA00022825"/>
    </source>
</evidence>
<dbReference type="InterPro" id="IPR037045">
    <property type="entry name" value="S8pro/Inhibitor_I9_sf"/>
</dbReference>
<keyword evidence="2 7" id="KW-0645">Protease</keyword>
<evidence type="ECO:0000313" key="12">
    <source>
        <dbReference type="Proteomes" id="UP000594263"/>
    </source>
</evidence>
<dbReference type="Pfam" id="PF05922">
    <property type="entry name" value="Inhibitor_I9"/>
    <property type="match status" value="1"/>
</dbReference>
<dbReference type="SUPFAM" id="SSF52743">
    <property type="entry name" value="Subtilisin-like"/>
    <property type="match status" value="1"/>
</dbReference>
<dbReference type="InterPro" id="IPR036852">
    <property type="entry name" value="Peptidase_S8/S53_dom_sf"/>
</dbReference>
<evidence type="ECO:0000256" key="4">
    <source>
        <dbReference type="ARBA" id="ARBA00022801"/>
    </source>
</evidence>
<dbReference type="CDD" id="cd04852">
    <property type="entry name" value="Peptidases_S8_3"/>
    <property type="match status" value="1"/>
</dbReference>
<evidence type="ECO:0000256" key="2">
    <source>
        <dbReference type="ARBA" id="ARBA00022670"/>
    </source>
</evidence>
<dbReference type="Proteomes" id="UP000594263">
    <property type="component" value="Unplaced"/>
</dbReference>
<dbReference type="Gene3D" id="3.30.70.80">
    <property type="entry name" value="Peptidase S8 propeptide/proteinase inhibitor I9"/>
    <property type="match status" value="1"/>
</dbReference>
<dbReference type="PROSITE" id="PS51892">
    <property type="entry name" value="SUBTILASE"/>
    <property type="match status" value="1"/>
</dbReference>
<sequence length="743" mass="79424">MRPKTMLLPSAICLIFSTIICILCVGLCSGNLHEDRKLYIVYMGSLPGGDYLPEAHHFSMLQSVSNPNTMSGDQKLLVRSYQRSFNGFAAWLTDQECEKLNAMEEVISVFPNTVYQPLTTRSWDFLGFTENITRKPSIESDVIIGLLDTGIASDSPSFSDEGFSPVPKKWKGGCQSGGTVICNKKVIGAKDYTGTGAGDEDGHGTHTASTAAGNEVKGASFYGLAEGTARGGVPSARIAAYKVCSYYCQTADILAGFDDAIADGVDILSVSLGSSTASSFRFEPVVIGSYHALEKGVLTVQAGGNDGPEYSTVTSFVPWLLSAGASTTDRKMVDKVVLGDGRTLTGKSINSFTPIQTTEVPLIYGLGNKAETYCDDSSIANCISGCLDLKTAKGNIVVCESTEQAWDEVYRVGGAGLVAPFDIEKTQASISPLPGLNLSPQDFKLIKAYASSASGPTATLQKSIAVKNPSAPSIASFSSRGPNRDLPEINKPDLVAPGVEILAGFSPIAPVTDFYFDNRSSKYTVMSGTSMACPHVAGAAAYVKTVHPDWSPSAIKSALMTSARPMHASDKEFSYGSGQINPARAANPGLIYDLSHTDYVNYICAVYRNTTTLESLLGKNPTCPDQTLLLTTFNYPSLTFPINLNVTKTINVTFNRIVTNVGLPNSTYTAKVVSDPHLKIEVAPDTLSFKSLNETQAFTVKVTGEYPAKEAILSSSLVWSDRTHSVRSPIVVYKLLQQPDRGD</sequence>
<feature type="domain" description="Inhibitor I9" evidence="9">
    <location>
        <begin position="39"/>
        <end position="116"/>
    </location>
</feature>
<feature type="active site" description="Charge relay system" evidence="6 7">
    <location>
        <position position="530"/>
    </location>
</feature>
<dbReference type="Pfam" id="PF17766">
    <property type="entry name" value="fn3_6"/>
    <property type="match status" value="1"/>
</dbReference>
<dbReference type="CDD" id="cd02120">
    <property type="entry name" value="PA_subtilisin_like"/>
    <property type="match status" value="1"/>
</dbReference>
<dbReference type="Gramene" id="Kaladp0036s0242.1.v1.1">
    <property type="protein sequence ID" value="Kaladp0036s0242.1.v1.1"/>
    <property type="gene ID" value="Kaladp0036s0242.v1.1"/>
</dbReference>
<organism evidence="11 12">
    <name type="scientific">Kalanchoe fedtschenkoi</name>
    <name type="common">Lavender scallops</name>
    <name type="synonym">South American air plant</name>
    <dbReference type="NCBI Taxonomy" id="63787"/>
    <lineage>
        <taxon>Eukaryota</taxon>
        <taxon>Viridiplantae</taxon>
        <taxon>Streptophyta</taxon>
        <taxon>Embryophyta</taxon>
        <taxon>Tracheophyta</taxon>
        <taxon>Spermatophyta</taxon>
        <taxon>Magnoliopsida</taxon>
        <taxon>eudicotyledons</taxon>
        <taxon>Gunneridae</taxon>
        <taxon>Pentapetalae</taxon>
        <taxon>Saxifragales</taxon>
        <taxon>Crassulaceae</taxon>
        <taxon>Kalanchoe</taxon>
    </lineage>
</organism>
<evidence type="ECO:0000256" key="7">
    <source>
        <dbReference type="PROSITE-ProRule" id="PRU01240"/>
    </source>
</evidence>
<evidence type="ECO:0000256" key="1">
    <source>
        <dbReference type="ARBA" id="ARBA00011073"/>
    </source>
</evidence>
<name>A0A7N0TG01_KALFE</name>
<proteinExistence type="inferred from homology"/>
<dbReference type="InterPro" id="IPR023828">
    <property type="entry name" value="Peptidase_S8_Ser-AS"/>
</dbReference>
<feature type="domain" description="Subtilisin-like protease fibronectin type-III" evidence="10">
    <location>
        <begin position="633"/>
        <end position="732"/>
    </location>
</feature>
<dbReference type="GO" id="GO:0006508">
    <property type="term" value="P:proteolysis"/>
    <property type="evidence" value="ECO:0007669"/>
    <property type="project" value="UniProtKB-KW"/>
</dbReference>
<dbReference type="InterPro" id="IPR010259">
    <property type="entry name" value="S8pro/Inhibitor_I9"/>
</dbReference>
<evidence type="ECO:0000256" key="3">
    <source>
        <dbReference type="ARBA" id="ARBA00022729"/>
    </source>
</evidence>
<feature type="active site" description="Charge relay system" evidence="6 7">
    <location>
        <position position="203"/>
    </location>
</feature>
<feature type="active site" description="Charge relay system" evidence="6 7">
    <location>
        <position position="148"/>
    </location>
</feature>
<evidence type="ECO:0000259" key="8">
    <source>
        <dbReference type="Pfam" id="PF00082"/>
    </source>
</evidence>
<evidence type="ECO:0000256" key="6">
    <source>
        <dbReference type="PIRSR" id="PIRSR615500-1"/>
    </source>
</evidence>
<keyword evidence="12" id="KW-1185">Reference proteome</keyword>
<dbReference type="OMA" id="MRASSFC"/>
<dbReference type="PANTHER" id="PTHR10795">
    <property type="entry name" value="PROPROTEIN CONVERTASE SUBTILISIN/KEXIN"/>
    <property type="match status" value="1"/>
</dbReference>
<dbReference type="GO" id="GO:0004252">
    <property type="term" value="F:serine-type endopeptidase activity"/>
    <property type="evidence" value="ECO:0007669"/>
    <property type="project" value="UniProtKB-UniRule"/>
</dbReference>
<dbReference type="Gene3D" id="3.40.50.200">
    <property type="entry name" value="Peptidase S8/S53 domain"/>
    <property type="match status" value="1"/>
</dbReference>
<dbReference type="AlphaFoldDB" id="A0A7N0TG01"/>
<evidence type="ECO:0000259" key="9">
    <source>
        <dbReference type="Pfam" id="PF05922"/>
    </source>
</evidence>
<dbReference type="PROSITE" id="PS00138">
    <property type="entry name" value="SUBTILASE_SER"/>
    <property type="match status" value="1"/>
</dbReference>
<evidence type="ECO:0000313" key="11">
    <source>
        <dbReference type="EnsemblPlants" id="Kaladp0036s0242.1.v1.1"/>
    </source>
</evidence>
<reference evidence="11" key="1">
    <citation type="submission" date="2021-01" db="UniProtKB">
        <authorList>
            <consortium name="EnsemblPlants"/>
        </authorList>
    </citation>
    <scope>IDENTIFICATION</scope>
</reference>
<dbReference type="InterPro" id="IPR034197">
    <property type="entry name" value="Peptidases_S8_3"/>
</dbReference>
<dbReference type="InterPro" id="IPR041469">
    <property type="entry name" value="Subtilisin-like_FN3"/>
</dbReference>
<dbReference type="Pfam" id="PF00082">
    <property type="entry name" value="Peptidase_S8"/>
    <property type="match status" value="1"/>
</dbReference>
<comment type="similarity">
    <text evidence="1 7">Belongs to the peptidase S8 family.</text>
</comment>
<keyword evidence="4 7" id="KW-0378">Hydrolase</keyword>
<dbReference type="InterPro" id="IPR015500">
    <property type="entry name" value="Peptidase_S8_subtilisin-rel"/>
</dbReference>
<dbReference type="Gene3D" id="2.60.40.2310">
    <property type="match status" value="1"/>
</dbReference>
<keyword evidence="5 7" id="KW-0720">Serine protease</keyword>
<protein>
    <submittedName>
        <fullName evidence="11">Uncharacterized protein</fullName>
    </submittedName>
</protein>
<dbReference type="PRINTS" id="PR00723">
    <property type="entry name" value="SUBTILISIN"/>
</dbReference>
<evidence type="ECO:0000259" key="10">
    <source>
        <dbReference type="Pfam" id="PF17766"/>
    </source>
</evidence>
<dbReference type="Gene3D" id="3.50.30.30">
    <property type="match status" value="1"/>
</dbReference>
<dbReference type="InterPro" id="IPR000209">
    <property type="entry name" value="Peptidase_S8/S53_dom"/>
</dbReference>
<dbReference type="EnsemblPlants" id="Kaladp0036s0242.1.v1.1">
    <property type="protein sequence ID" value="Kaladp0036s0242.1.v1.1"/>
    <property type="gene ID" value="Kaladp0036s0242.v1.1"/>
</dbReference>
<feature type="domain" description="Peptidase S8/S53" evidence="8">
    <location>
        <begin position="140"/>
        <end position="576"/>
    </location>
</feature>
<keyword evidence="3" id="KW-0732">Signal</keyword>
<dbReference type="InterPro" id="IPR045051">
    <property type="entry name" value="SBT"/>
</dbReference>
<accession>A0A7N0TG01</accession>